<accession>A0A830F4D5</accession>
<proteinExistence type="predicted"/>
<reference evidence="1" key="1">
    <citation type="journal article" date="2014" name="Int. J. Syst. Evol. Microbiol.">
        <title>Complete genome sequence of Corynebacterium casei LMG S-19264T (=DSM 44701T), isolated from a smear-ripened cheese.</title>
        <authorList>
            <consortium name="US DOE Joint Genome Institute (JGI-PGF)"/>
            <person name="Walter F."/>
            <person name="Albersmeier A."/>
            <person name="Kalinowski J."/>
            <person name="Ruckert C."/>
        </authorList>
    </citation>
    <scope>NUCLEOTIDE SEQUENCE</scope>
    <source>
        <strain evidence="1">JCM 19018</strain>
    </source>
</reference>
<protein>
    <submittedName>
        <fullName evidence="1">Uncharacterized protein</fullName>
    </submittedName>
</protein>
<name>A0A830F4D5_9EURY</name>
<sequence>MSKSAETDLPDQPDDDRLESLYSVREELQTIADSDVPYAEYAENWLDSLREAGYDV</sequence>
<gene>
    <name evidence="1" type="ORF">GCM10009067_28050</name>
</gene>
<organism evidence="1 2">
    <name type="scientific">Haloarcula sebkhae</name>
    <dbReference type="NCBI Taxonomy" id="932660"/>
    <lineage>
        <taxon>Archaea</taxon>
        <taxon>Methanobacteriati</taxon>
        <taxon>Methanobacteriota</taxon>
        <taxon>Stenosarchaea group</taxon>
        <taxon>Halobacteria</taxon>
        <taxon>Halobacteriales</taxon>
        <taxon>Haloarculaceae</taxon>
        <taxon>Haloarcula</taxon>
    </lineage>
</organism>
<comment type="caution">
    <text evidence="1">The sequence shown here is derived from an EMBL/GenBank/DDBJ whole genome shotgun (WGS) entry which is preliminary data.</text>
</comment>
<reference evidence="1" key="2">
    <citation type="submission" date="2020-09" db="EMBL/GenBank/DDBJ databases">
        <authorList>
            <person name="Sun Q."/>
            <person name="Ohkuma M."/>
        </authorList>
    </citation>
    <scope>NUCLEOTIDE SEQUENCE</scope>
    <source>
        <strain evidence="1">JCM 19018</strain>
    </source>
</reference>
<evidence type="ECO:0000313" key="2">
    <source>
        <dbReference type="Proteomes" id="UP000614221"/>
    </source>
</evidence>
<dbReference type="Proteomes" id="UP000614221">
    <property type="component" value="Unassembled WGS sequence"/>
</dbReference>
<evidence type="ECO:0000313" key="1">
    <source>
        <dbReference type="EMBL" id="GGK74251.1"/>
    </source>
</evidence>
<dbReference type="AlphaFoldDB" id="A0A830F4D5"/>
<dbReference type="RefSeq" id="WP_188978899.1">
    <property type="nucleotide sequence ID" value="NZ_BMPD01000005.1"/>
</dbReference>
<dbReference type="EMBL" id="BMPD01000005">
    <property type="protein sequence ID" value="GGK74251.1"/>
    <property type="molecule type" value="Genomic_DNA"/>
</dbReference>